<feature type="transmembrane region" description="Helical" evidence="7">
    <location>
        <begin position="20"/>
        <end position="42"/>
    </location>
</feature>
<evidence type="ECO:0000256" key="1">
    <source>
        <dbReference type="ARBA" id="ARBA00004127"/>
    </source>
</evidence>
<dbReference type="EMBL" id="HBFC01021670">
    <property type="protein sequence ID" value="CAD8710240.1"/>
    <property type="molecule type" value="Transcribed_RNA"/>
</dbReference>
<accession>A0A7S0SL77</accession>
<feature type="transmembrane region" description="Helical" evidence="7">
    <location>
        <begin position="54"/>
        <end position="73"/>
    </location>
</feature>
<evidence type="ECO:0000313" key="8">
    <source>
        <dbReference type="EMBL" id="CAD8710240.1"/>
    </source>
</evidence>
<feature type="transmembrane region" description="Helical" evidence="7">
    <location>
        <begin position="309"/>
        <end position="327"/>
    </location>
</feature>
<gene>
    <name evidence="8" type="ORF">MANT1106_LOCUS12926</name>
</gene>
<feature type="transmembrane region" description="Helical" evidence="7">
    <location>
        <begin position="185"/>
        <end position="204"/>
    </location>
</feature>
<evidence type="ECO:0000256" key="6">
    <source>
        <dbReference type="ARBA" id="ARBA00023136"/>
    </source>
</evidence>
<comment type="subcellular location">
    <subcellularLocation>
        <location evidence="1">Endomembrane system</location>
        <topology evidence="1">Multi-pass membrane protein</topology>
    </subcellularLocation>
    <subcellularLocation>
        <location evidence="2">Golgi apparatus membrane</location>
    </subcellularLocation>
</comment>
<dbReference type="InterPro" id="IPR045891">
    <property type="entry name" value="ZIP9"/>
</dbReference>
<dbReference type="PANTHER" id="PTHR16133:SF0">
    <property type="entry name" value="ZINC_IRON REGULATED TRANSPORTER-RELATED PROTEIN 102B, ISOFORM E"/>
    <property type="match status" value="1"/>
</dbReference>
<evidence type="ECO:0000256" key="7">
    <source>
        <dbReference type="SAM" id="Phobius"/>
    </source>
</evidence>
<organism evidence="8">
    <name type="scientific">Mantoniella antarctica</name>
    <dbReference type="NCBI Taxonomy" id="81844"/>
    <lineage>
        <taxon>Eukaryota</taxon>
        <taxon>Viridiplantae</taxon>
        <taxon>Chlorophyta</taxon>
        <taxon>Mamiellophyceae</taxon>
        <taxon>Mamiellales</taxon>
        <taxon>Mamiellaceae</taxon>
        <taxon>Mantoniella</taxon>
    </lineage>
</organism>
<dbReference type="PANTHER" id="PTHR16133">
    <property type="entry name" value="SOLUTE CARRIER FAMILY 39 ZINC TRANSPORTER , MEMBER 9-RELATED"/>
    <property type="match status" value="1"/>
</dbReference>
<feature type="transmembrane region" description="Helical" evidence="7">
    <location>
        <begin position="246"/>
        <end position="263"/>
    </location>
</feature>
<dbReference type="GO" id="GO:0046873">
    <property type="term" value="F:metal ion transmembrane transporter activity"/>
    <property type="evidence" value="ECO:0007669"/>
    <property type="project" value="InterPro"/>
</dbReference>
<feature type="transmembrane region" description="Helical" evidence="7">
    <location>
        <begin position="210"/>
        <end position="234"/>
    </location>
</feature>
<evidence type="ECO:0000256" key="5">
    <source>
        <dbReference type="ARBA" id="ARBA00023034"/>
    </source>
</evidence>
<keyword evidence="4 7" id="KW-1133">Transmembrane helix</keyword>
<protein>
    <submittedName>
        <fullName evidence="8">Uncharacterized protein</fullName>
    </submittedName>
</protein>
<keyword evidence="3 7" id="KW-0812">Transmembrane</keyword>
<keyword evidence="6 7" id="KW-0472">Membrane</keyword>
<evidence type="ECO:0000256" key="4">
    <source>
        <dbReference type="ARBA" id="ARBA00022989"/>
    </source>
</evidence>
<proteinExistence type="predicted"/>
<evidence type="ECO:0000256" key="3">
    <source>
        <dbReference type="ARBA" id="ARBA00022692"/>
    </source>
</evidence>
<feature type="transmembrane region" description="Helical" evidence="7">
    <location>
        <begin position="93"/>
        <end position="112"/>
    </location>
</feature>
<dbReference type="GO" id="GO:0000139">
    <property type="term" value="C:Golgi membrane"/>
    <property type="evidence" value="ECO:0007669"/>
    <property type="project" value="UniProtKB-SubCell"/>
</dbReference>
<keyword evidence="5" id="KW-0333">Golgi apparatus</keyword>
<dbReference type="InterPro" id="IPR003689">
    <property type="entry name" value="ZIP"/>
</dbReference>
<evidence type="ECO:0000256" key="2">
    <source>
        <dbReference type="ARBA" id="ARBA00004394"/>
    </source>
</evidence>
<reference evidence="8" key="1">
    <citation type="submission" date="2021-01" db="EMBL/GenBank/DDBJ databases">
        <authorList>
            <person name="Corre E."/>
            <person name="Pelletier E."/>
            <person name="Niang G."/>
            <person name="Scheremetjew M."/>
            <person name="Finn R."/>
            <person name="Kale V."/>
            <person name="Holt S."/>
            <person name="Cochrane G."/>
            <person name="Meng A."/>
            <person name="Brown T."/>
            <person name="Cohen L."/>
        </authorList>
    </citation>
    <scope>NUCLEOTIDE SEQUENCE</scope>
    <source>
        <strain evidence="8">SL-175</strain>
    </source>
</reference>
<name>A0A7S0SL77_9CHLO</name>
<feature type="transmembrane region" description="Helical" evidence="7">
    <location>
        <begin position="275"/>
        <end position="297"/>
    </location>
</feature>
<dbReference type="GO" id="GO:0006829">
    <property type="term" value="P:zinc ion transport"/>
    <property type="evidence" value="ECO:0007669"/>
    <property type="project" value="InterPro"/>
</dbReference>
<sequence>MVHRWLLGGSHSDVHDDDGALSFLLYNCAAMFVGAFSVGMLPLMMDLGEGRLKVLSIFSAGLMVGTALAVIIPEGAESFYDMRQHGEEGAENIPNAIVGGALVGGFLVMLVLESINWGGTAAHGHGHGGHKRDGEDKFLSGGGGHARGEYGLVEVICGRKHDEAGGHDNPGADLPMWRLEGFQTLVGILVHSFADGAAVGVAALSPNRGLGMLVAVAIIMHKAPAAFGLCTYLLNTRWDLGRTRRAMAIFSLASPLSALLVYLTISSLPMLNQPLSVPLCLLLSGGTFLYAACIHVLPETVGPGGRLTTGQVVAVVVGALIPFGLSLGHAHSHGGGDGVAAARHESHKHGHRGM</sequence>
<dbReference type="AlphaFoldDB" id="A0A7S0SL77"/>
<dbReference type="Pfam" id="PF02535">
    <property type="entry name" value="Zip"/>
    <property type="match status" value="1"/>
</dbReference>